<evidence type="ECO:0000313" key="1">
    <source>
        <dbReference type="EMBL" id="GJU06472.1"/>
    </source>
</evidence>
<comment type="caution">
    <text evidence="1">The sequence shown here is derived from an EMBL/GenBank/DDBJ whole genome shotgun (WGS) entry which is preliminary data.</text>
</comment>
<dbReference type="EMBL" id="BQNB010021445">
    <property type="protein sequence ID" value="GJU06472.1"/>
    <property type="molecule type" value="Genomic_DNA"/>
</dbReference>
<accession>A0ABQ5J1U6</accession>
<dbReference type="Proteomes" id="UP001151760">
    <property type="component" value="Unassembled WGS sequence"/>
</dbReference>
<reference evidence="1" key="1">
    <citation type="journal article" date="2022" name="Int. J. Mol. Sci.">
        <title>Draft Genome of Tanacetum Coccineum: Genomic Comparison of Closely Related Tanacetum-Family Plants.</title>
        <authorList>
            <person name="Yamashiro T."/>
            <person name="Shiraishi A."/>
            <person name="Nakayama K."/>
            <person name="Satake H."/>
        </authorList>
    </citation>
    <scope>NUCLEOTIDE SEQUENCE</scope>
</reference>
<evidence type="ECO:0000313" key="2">
    <source>
        <dbReference type="Proteomes" id="UP001151760"/>
    </source>
</evidence>
<gene>
    <name evidence="1" type="ORF">Tco_1122902</name>
</gene>
<sequence length="78" mass="8354">MFLPWCRHSRGNLVGGGSVHSLGEVAMVISRIDFHISLPLGLPSNYCDNESSRIVVISPTIGGRVRSAAFVSSLDAIE</sequence>
<name>A0ABQ5J1U6_9ASTR</name>
<reference evidence="1" key="2">
    <citation type="submission" date="2022-01" db="EMBL/GenBank/DDBJ databases">
        <authorList>
            <person name="Yamashiro T."/>
            <person name="Shiraishi A."/>
            <person name="Satake H."/>
            <person name="Nakayama K."/>
        </authorList>
    </citation>
    <scope>NUCLEOTIDE SEQUENCE</scope>
</reference>
<proteinExistence type="predicted"/>
<organism evidence="1 2">
    <name type="scientific">Tanacetum coccineum</name>
    <dbReference type="NCBI Taxonomy" id="301880"/>
    <lineage>
        <taxon>Eukaryota</taxon>
        <taxon>Viridiplantae</taxon>
        <taxon>Streptophyta</taxon>
        <taxon>Embryophyta</taxon>
        <taxon>Tracheophyta</taxon>
        <taxon>Spermatophyta</taxon>
        <taxon>Magnoliopsida</taxon>
        <taxon>eudicotyledons</taxon>
        <taxon>Gunneridae</taxon>
        <taxon>Pentapetalae</taxon>
        <taxon>asterids</taxon>
        <taxon>campanulids</taxon>
        <taxon>Asterales</taxon>
        <taxon>Asteraceae</taxon>
        <taxon>Asteroideae</taxon>
        <taxon>Anthemideae</taxon>
        <taxon>Anthemidinae</taxon>
        <taxon>Tanacetum</taxon>
    </lineage>
</organism>
<protein>
    <submittedName>
        <fullName evidence="1">Uncharacterized protein</fullName>
    </submittedName>
</protein>
<keyword evidence="2" id="KW-1185">Reference proteome</keyword>